<feature type="repeat" description="TPR" evidence="1">
    <location>
        <begin position="169"/>
        <end position="202"/>
    </location>
</feature>
<accession>A0A081BV21</accession>
<dbReference type="PROSITE" id="PS50293">
    <property type="entry name" value="TPR_REGION"/>
    <property type="match status" value="2"/>
</dbReference>
<name>A0A081BV21_VECG1</name>
<sequence>MYIYTQDSTTLSDRKQKRIQRKIEKTLHTLQNDPTNYKLHVETGELFMILQDYDKAEFHYQSAIALLRQEPASERTHKQMIMLYGKILGIIPNHREAHAALAQEYVAVGQKEKAYRFLLSSAKRAFEDENYELALQCYHQVLDIGKSNPHILERCSEMYLKLGRKQEAVDNYMHIGDLYAQEEKHVEALDYYKKAYAIEPENSDLLLKIARIYYAMEWTENAAAELVKLGEVHEKRQNFREALKYYQNSLHLDPENEKARAGAQRVNQLHTIDNPWEQTGAYSGTQTLNILEALDQLESLDGSRSQEAVAEVSTEQSVASHELEISTGQEPEEAFALDLHEPETEEPQPGSDETAIDSQSQEHAQRQDVSFETLTQSTVQPFTSPIAWDDHMMDLNLTEDFVLAAGLENQEEDQEEEKVEQENVVESPINQENPSESENTQKPFEAQDLFEESFQEDSPTNPELPGEQPVKVNTEIQFIPEESLESFMLEPEEQFSPSSPGEVEQVQGEQFEQLQHRIGELERQLQNTEEEKYFLQEQFTAQIRDLKLHEQSLKQEFEKGIDGVNQDKETLERRLEQITTSYEASRQEGGQFDEERYEAIIAKIQNKKSLLQQHLNTLLQRREENGRFLAEELKNLHTTKERLQSNITHIQHIKTQLEHKINDELYEAQQKILALTSNSEALQQQLQAQKSVEQALRAKFEKIEREKGALQDEYIETITALTGENEQLEHQLEELTASKAQAEMLVKKKFHALHQSYQQLRDEFKSTLESKEQELSCTAQRLSEFADKYVKLEKTLGDIRKERDKLDEMLARETATREMLQERLLGIEVQVDSLEVEGTELLEKLGEELDRQFTMKHTVSDEFQVSLEELERLLSLQEEEIQQLETLS</sequence>
<dbReference type="STRING" id="1499967.U27_03138"/>
<keyword evidence="1" id="KW-0802">TPR repeat</keyword>
<evidence type="ECO:0000313" key="4">
    <source>
        <dbReference type="EMBL" id="GAK56176.1"/>
    </source>
</evidence>
<dbReference type="Proteomes" id="UP000030661">
    <property type="component" value="Unassembled WGS sequence"/>
</dbReference>
<dbReference type="PANTHER" id="PTHR12558:SF13">
    <property type="entry name" value="CELL DIVISION CYCLE PROTEIN 27 HOMOLOG"/>
    <property type="match status" value="1"/>
</dbReference>
<dbReference type="PANTHER" id="PTHR12558">
    <property type="entry name" value="CELL DIVISION CYCLE 16,23,27"/>
    <property type="match status" value="1"/>
</dbReference>
<evidence type="ECO:0000256" key="2">
    <source>
        <dbReference type="SAM" id="Coils"/>
    </source>
</evidence>
<keyword evidence="5" id="KW-1185">Reference proteome</keyword>
<dbReference type="SUPFAM" id="SSF48452">
    <property type="entry name" value="TPR-like"/>
    <property type="match status" value="1"/>
</dbReference>
<evidence type="ECO:0000256" key="1">
    <source>
        <dbReference type="PROSITE-ProRule" id="PRU00339"/>
    </source>
</evidence>
<feature type="region of interest" description="Disordered" evidence="3">
    <location>
        <begin position="409"/>
        <end position="471"/>
    </location>
</feature>
<dbReference type="HOGENOM" id="CLU_324839_0_0_0"/>
<feature type="compositionally biased region" description="Polar residues" evidence="3">
    <location>
        <begin position="428"/>
        <end position="442"/>
    </location>
</feature>
<feature type="coiled-coil region" evidence="2">
    <location>
        <begin position="665"/>
        <end position="887"/>
    </location>
</feature>
<dbReference type="InterPro" id="IPR011990">
    <property type="entry name" value="TPR-like_helical_dom_sf"/>
</dbReference>
<feature type="repeat" description="TPR" evidence="1">
    <location>
        <begin position="223"/>
        <end position="256"/>
    </location>
</feature>
<dbReference type="Gene3D" id="1.25.40.10">
    <property type="entry name" value="Tetratricopeptide repeat domain"/>
    <property type="match status" value="3"/>
</dbReference>
<feature type="compositionally biased region" description="Polar residues" evidence="3">
    <location>
        <begin position="356"/>
        <end position="376"/>
    </location>
</feature>
<reference evidence="4" key="1">
    <citation type="journal article" date="2015" name="PeerJ">
        <title>First genomic representation of candidate bacterial phylum KSB3 points to enhanced environmental sensing as a trigger of wastewater bulking.</title>
        <authorList>
            <person name="Sekiguchi Y."/>
            <person name="Ohashi A."/>
            <person name="Parks D.H."/>
            <person name="Yamauchi T."/>
            <person name="Tyson G.W."/>
            <person name="Hugenholtz P."/>
        </authorList>
    </citation>
    <scope>NUCLEOTIDE SEQUENCE [LARGE SCALE GENOMIC DNA]</scope>
</reference>
<feature type="region of interest" description="Disordered" evidence="3">
    <location>
        <begin position="341"/>
        <end position="376"/>
    </location>
</feature>
<keyword evidence="2" id="KW-0175">Coiled coil</keyword>
<proteinExistence type="predicted"/>
<feature type="compositionally biased region" description="Acidic residues" evidence="3">
    <location>
        <begin position="409"/>
        <end position="419"/>
    </location>
</feature>
<organism evidence="4">
    <name type="scientific">Vecturithrix granuli</name>
    <dbReference type="NCBI Taxonomy" id="1499967"/>
    <lineage>
        <taxon>Bacteria</taxon>
        <taxon>Candidatus Moduliflexota</taxon>
        <taxon>Candidatus Vecturitrichia</taxon>
        <taxon>Candidatus Vecturitrichales</taxon>
        <taxon>Candidatus Vecturitrichaceae</taxon>
        <taxon>Candidatus Vecturithrix</taxon>
    </lineage>
</organism>
<dbReference type="Pfam" id="PF14559">
    <property type="entry name" value="TPR_19"/>
    <property type="match status" value="1"/>
</dbReference>
<evidence type="ECO:0000313" key="5">
    <source>
        <dbReference type="Proteomes" id="UP000030661"/>
    </source>
</evidence>
<dbReference type="eggNOG" id="COG0457">
    <property type="taxonomic scope" value="Bacteria"/>
</dbReference>
<protein>
    <submittedName>
        <fullName evidence="4">Chromosome segregation ATPases,Cytochrome c biogenesis factor</fullName>
    </submittedName>
</protein>
<dbReference type="EMBL" id="DF820464">
    <property type="protein sequence ID" value="GAK56176.1"/>
    <property type="molecule type" value="Genomic_DNA"/>
</dbReference>
<dbReference type="AlphaFoldDB" id="A0A081BV21"/>
<dbReference type="PROSITE" id="PS50005">
    <property type="entry name" value="TPR"/>
    <property type="match status" value="2"/>
</dbReference>
<dbReference type="SMART" id="SM00028">
    <property type="entry name" value="TPR"/>
    <property type="match status" value="4"/>
</dbReference>
<feature type="coiled-coil region" evidence="2">
    <location>
        <begin position="511"/>
        <end position="621"/>
    </location>
</feature>
<gene>
    <name evidence="4" type="ORF">U27_03138</name>
</gene>
<dbReference type="InterPro" id="IPR019734">
    <property type="entry name" value="TPR_rpt"/>
</dbReference>
<evidence type="ECO:0000256" key="3">
    <source>
        <dbReference type="SAM" id="MobiDB-lite"/>
    </source>
</evidence>